<reference evidence="1 2" key="1">
    <citation type="submission" date="2024-09" db="EMBL/GenBank/DDBJ databases">
        <title>Chromosome-scale assembly of Riccia sorocarpa.</title>
        <authorList>
            <person name="Paukszto L."/>
        </authorList>
    </citation>
    <scope>NUCLEOTIDE SEQUENCE [LARGE SCALE GENOMIC DNA]</scope>
    <source>
        <strain evidence="1">LP-2024</strain>
        <tissue evidence="1">Aerial parts of the thallus</tissue>
    </source>
</reference>
<dbReference type="InterPro" id="IPR007849">
    <property type="entry name" value="ATP10"/>
</dbReference>
<dbReference type="PANTHER" id="PTHR28106:SF1">
    <property type="entry name" value="MITOCHONDRIAL ATPASE COMPLEX SUBUNIT ATP10"/>
    <property type="match status" value="1"/>
</dbReference>
<dbReference type="EMBL" id="JBJQOH010000001">
    <property type="protein sequence ID" value="KAL3700332.1"/>
    <property type="molecule type" value="Genomic_DNA"/>
</dbReference>
<protein>
    <recommendedName>
        <fullName evidence="3">AT1G08220-like protein</fullName>
    </recommendedName>
</protein>
<dbReference type="PANTHER" id="PTHR28106">
    <property type="entry name" value="MITOCHONDRIAL ATPASE COMPLEX SUBUNIT ATP10"/>
    <property type="match status" value="1"/>
</dbReference>
<comment type="caution">
    <text evidence="1">The sequence shown here is derived from an EMBL/GenBank/DDBJ whole genome shotgun (WGS) entry which is preliminary data.</text>
</comment>
<evidence type="ECO:0008006" key="3">
    <source>
        <dbReference type="Google" id="ProtNLM"/>
    </source>
</evidence>
<sequence>MASGRAGLVFHLASRLRAPVLLRAGDLFPAETGSVRHLNIFTIFSKEAREKERARLADELNRGYFDDFKELKKTGGKVASASQNLLPAVGAVQFPKLTTYDTRGGTVILPISDAAVSATGQTSGPKQATLVCLAFRASAQSMIESWTTLFRTSFHSSQNVELFHVSVVDSWFLSLRPVKSILLRTMRSPVLSTGSEPPGKALYSFGDSYYFRKQLGIPNVLSGYVFLLDKKGRVRWRASGFATSEELASMISCIERLLEEH</sequence>
<dbReference type="Proteomes" id="UP001633002">
    <property type="component" value="Unassembled WGS sequence"/>
</dbReference>
<proteinExistence type="predicted"/>
<keyword evidence="2" id="KW-1185">Reference proteome</keyword>
<evidence type="ECO:0000313" key="2">
    <source>
        <dbReference type="Proteomes" id="UP001633002"/>
    </source>
</evidence>
<dbReference type="AlphaFoldDB" id="A0ABD3IDJ1"/>
<gene>
    <name evidence="1" type="ORF">R1sor_018354</name>
</gene>
<accession>A0ABD3IDJ1</accession>
<dbReference type="Pfam" id="PF05176">
    <property type="entry name" value="ATP-synt_10"/>
    <property type="match status" value="1"/>
</dbReference>
<name>A0ABD3IDJ1_9MARC</name>
<evidence type="ECO:0000313" key="1">
    <source>
        <dbReference type="EMBL" id="KAL3700332.1"/>
    </source>
</evidence>
<organism evidence="1 2">
    <name type="scientific">Riccia sorocarpa</name>
    <dbReference type="NCBI Taxonomy" id="122646"/>
    <lineage>
        <taxon>Eukaryota</taxon>
        <taxon>Viridiplantae</taxon>
        <taxon>Streptophyta</taxon>
        <taxon>Embryophyta</taxon>
        <taxon>Marchantiophyta</taxon>
        <taxon>Marchantiopsida</taxon>
        <taxon>Marchantiidae</taxon>
        <taxon>Marchantiales</taxon>
        <taxon>Ricciaceae</taxon>
        <taxon>Riccia</taxon>
    </lineage>
</organism>